<evidence type="ECO:0000313" key="2">
    <source>
        <dbReference type="Proteomes" id="UP000821866"/>
    </source>
</evidence>
<organism evidence="1 2">
    <name type="scientific">Rhipicephalus microplus</name>
    <name type="common">Cattle tick</name>
    <name type="synonym">Boophilus microplus</name>
    <dbReference type="NCBI Taxonomy" id="6941"/>
    <lineage>
        <taxon>Eukaryota</taxon>
        <taxon>Metazoa</taxon>
        <taxon>Ecdysozoa</taxon>
        <taxon>Arthropoda</taxon>
        <taxon>Chelicerata</taxon>
        <taxon>Arachnida</taxon>
        <taxon>Acari</taxon>
        <taxon>Parasitiformes</taxon>
        <taxon>Ixodida</taxon>
        <taxon>Ixodoidea</taxon>
        <taxon>Ixodidae</taxon>
        <taxon>Rhipicephalinae</taxon>
        <taxon>Rhipicephalus</taxon>
        <taxon>Boophilus</taxon>
    </lineage>
</organism>
<sequence length="187" mass="20843">MLCFEDCTGRKQLHNRKHVTGAAMFRAAPICLVCIVYHPPSGCVTTQRLHASPSLPLVKWDSRSHHTVNGDAFWTLHLSRNIHDRCAYTWRIELCVYAGSQWHQYASAFVGWASSRGQSVPLRHSRNEATPTRLNRVSIKRNVPLGFFPPCPSHACFVAFCHTRTATSAQELGPGHSAAQVLSPAEK</sequence>
<reference evidence="1" key="1">
    <citation type="journal article" date="2020" name="Cell">
        <title>Large-Scale Comparative Analyses of Tick Genomes Elucidate Their Genetic Diversity and Vector Capacities.</title>
        <authorList>
            <consortium name="Tick Genome and Microbiome Consortium (TIGMIC)"/>
            <person name="Jia N."/>
            <person name="Wang J."/>
            <person name="Shi W."/>
            <person name="Du L."/>
            <person name="Sun Y."/>
            <person name="Zhan W."/>
            <person name="Jiang J.F."/>
            <person name="Wang Q."/>
            <person name="Zhang B."/>
            <person name="Ji P."/>
            <person name="Bell-Sakyi L."/>
            <person name="Cui X.M."/>
            <person name="Yuan T.T."/>
            <person name="Jiang B.G."/>
            <person name="Yang W.F."/>
            <person name="Lam T.T."/>
            <person name="Chang Q.C."/>
            <person name="Ding S.J."/>
            <person name="Wang X.J."/>
            <person name="Zhu J.G."/>
            <person name="Ruan X.D."/>
            <person name="Zhao L."/>
            <person name="Wei J.T."/>
            <person name="Ye R.Z."/>
            <person name="Que T.C."/>
            <person name="Du C.H."/>
            <person name="Zhou Y.H."/>
            <person name="Cheng J.X."/>
            <person name="Dai P.F."/>
            <person name="Guo W.B."/>
            <person name="Han X.H."/>
            <person name="Huang E.J."/>
            <person name="Li L.F."/>
            <person name="Wei W."/>
            <person name="Gao Y.C."/>
            <person name="Liu J.Z."/>
            <person name="Shao H.Z."/>
            <person name="Wang X."/>
            <person name="Wang C.C."/>
            <person name="Yang T.C."/>
            <person name="Huo Q.B."/>
            <person name="Li W."/>
            <person name="Chen H.Y."/>
            <person name="Chen S.E."/>
            <person name="Zhou L.G."/>
            <person name="Ni X.B."/>
            <person name="Tian J.H."/>
            <person name="Sheng Y."/>
            <person name="Liu T."/>
            <person name="Pan Y.S."/>
            <person name="Xia L.Y."/>
            <person name="Li J."/>
            <person name="Zhao F."/>
            <person name="Cao W.C."/>
        </authorList>
    </citation>
    <scope>NUCLEOTIDE SEQUENCE</scope>
    <source>
        <strain evidence="1">Rmic-2018</strain>
    </source>
</reference>
<accession>A0A9J6ELT8</accession>
<reference evidence="1" key="2">
    <citation type="submission" date="2021-09" db="EMBL/GenBank/DDBJ databases">
        <authorList>
            <person name="Jia N."/>
            <person name="Wang J."/>
            <person name="Shi W."/>
            <person name="Du L."/>
            <person name="Sun Y."/>
            <person name="Zhan W."/>
            <person name="Jiang J."/>
            <person name="Wang Q."/>
            <person name="Zhang B."/>
            <person name="Ji P."/>
            <person name="Sakyi L.B."/>
            <person name="Cui X."/>
            <person name="Yuan T."/>
            <person name="Jiang B."/>
            <person name="Yang W."/>
            <person name="Lam T.T.-Y."/>
            <person name="Chang Q."/>
            <person name="Ding S."/>
            <person name="Wang X."/>
            <person name="Zhu J."/>
            <person name="Ruan X."/>
            <person name="Zhao L."/>
            <person name="Wei J."/>
            <person name="Que T."/>
            <person name="Du C."/>
            <person name="Cheng J."/>
            <person name="Dai P."/>
            <person name="Han X."/>
            <person name="Huang E."/>
            <person name="Gao Y."/>
            <person name="Liu J."/>
            <person name="Shao H."/>
            <person name="Ye R."/>
            <person name="Li L."/>
            <person name="Wei W."/>
            <person name="Wang X."/>
            <person name="Wang C."/>
            <person name="Huo Q."/>
            <person name="Li W."/>
            <person name="Guo W."/>
            <person name="Chen H."/>
            <person name="Chen S."/>
            <person name="Zhou L."/>
            <person name="Zhou L."/>
            <person name="Ni X."/>
            <person name="Tian J."/>
            <person name="Zhou Y."/>
            <person name="Sheng Y."/>
            <person name="Liu T."/>
            <person name="Pan Y."/>
            <person name="Xia L."/>
            <person name="Li J."/>
            <person name="Zhao F."/>
            <person name="Cao W."/>
        </authorList>
    </citation>
    <scope>NUCLEOTIDE SEQUENCE</scope>
    <source>
        <strain evidence="1">Rmic-2018</strain>
        <tissue evidence="1">Larvae</tissue>
    </source>
</reference>
<comment type="caution">
    <text evidence="1">The sequence shown here is derived from an EMBL/GenBank/DDBJ whole genome shotgun (WGS) entry which is preliminary data.</text>
</comment>
<dbReference type="AlphaFoldDB" id="A0A9J6ELT8"/>
<proteinExistence type="predicted"/>
<protein>
    <submittedName>
        <fullName evidence="1">Uncharacterized protein</fullName>
    </submittedName>
</protein>
<dbReference type="Proteomes" id="UP000821866">
    <property type="component" value="Chromosome 11"/>
</dbReference>
<evidence type="ECO:0000313" key="1">
    <source>
        <dbReference type="EMBL" id="KAH8035310.1"/>
    </source>
</evidence>
<dbReference type="EMBL" id="JABSTU010000003">
    <property type="protein sequence ID" value="KAH8035310.1"/>
    <property type="molecule type" value="Genomic_DNA"/>
</dbReference>
<keyword evidence="2" id="KW-1185">Reference proteome</keyword>
<name>A0A9J6ELT8_RHIMP</name>
<gene>
    <name evidence="1" type="ORF">HPB51_004551</name>
</gene>